<feature type="domain" description="Putative regulatory protein FmdB zinc ribbon" evidence="2">
    <location>
        <begin position="1"/>
        <end position="49"/>
    </location>
</feature>
<dbReference type="Pfam" id="PF09723">
    <property type="entry name" value="Zn_ribbon_8"/>
    <property type="match status" value="1"/>
</dbReference>
<reference evidence="3" key="1">
    <citation type="submission" date="2018-05" db="EMBL/GenBank/DDBJ databases">
        <authorList>
            <person name="Lanie J.A."/>
            <person name="Ng W.-L."/>
            <person name="Kazmierczak K.M."/>
            <person name="Andrzejewski T.M."/>
            <person name="Davidsen T.M."/>
            <person name="Wayne K.J."/>
            <person name="Tettelin H."/>
            <person name="Glass J.I."/>
            <person name="Rusch D."/>
            <person name="Podicherti R."/>
            <person name="Tsui H.-C.T."/>
            <person name="Winkler M.E."/>
        </authorList>
    </citation>
    <scope>NUCLEOTIDE SEQUENCE</scope>
</reference>
<evidence type="ECO:0000259" key="2">
    <source>
        <dbReference type="SMART" id="SM00834"/>
    </source>
</evidence>
<organism evidence="3">
    <name type="scientific">marine metagenome</name>
    <dbReference type="NCBI Taxonomy" id="408172"/>
    <lineage>
        <taxon>unclassified sequences</taxon>
        <taxon>metagenomes</taxon>
        <taxon>ecological metagenomes</taxon>
    </lineage>
</organism>
<dbReference type="AlphaFoldDB" id="A0A382FD01"/>
<feature type="region of interest" description="Disordered" evidence="1">
    <location>
        <begin position="73"/>
        <end position="109"/>
    </location>
</feature>
<dbReference type="SMART" id="SM00834">
    <property type="entry name" value="CxxC_CXXC_SSSS"/>
    <property type="match status" value="1"/>
</dbReference>
<dbReference type="EMBL" id="UINC01049324">
    <property type="protein sequence ID" value="SVB60966.1"/>
    <property type="molecule type" value="Genomic_DNA"/>
</dbReference>
<feature type="compositionally biased region" description="Basic and acidic residues" evidence="1">
    <location>
        <begin position="73"/>
        <end position="96"/>
    </location>
</feature>
<name>A0A382FD01_9ZZZZ</name>
<dbReference type="InterPro" id="IPR013429">
    <property type="entry name" value="Regulatory_FmdB_Zinc_ribbon"/>
</dbReference>
<gene>
    <name evidence="3" type="ORF">METZ01_LOCUS213820</name>
</gene>
<dbReference type="NCBIfam" id="TIGR02605">
    <property type="entry name" value="CxxC_CxxC_SSSS"/>
    <property type="match status" value="1"/>
</dbReference>
<sequence>MPTYEYVCEKCDHEFELFQSITVDALETCPRDVCPRKRWAKGKVRRAIGTGAGIIFKGSGFYETDYRSESYKAGAKKESESSKPKSDSKSKADSKSKPGKSGGKSSSKK</sequence>
<dbReference type="PANTHER" id="PTHR34404">
    <property type="entry name" value="REGULATORY PROTEIN, FMDB FAMILY"/>
    <property type="match status" value="1"/>
</dbReference>
<evidence type="ECO:0000256" key="1">
    <source>
        <dbReference type="SAM" id="MobiDB-lite"/>
    </source>
</evidence>
<accession>A0A382FD01</accession>
<proteinExistence type="predicted"/>
<protein>
    <recommendedName>
        <fullName evidence="2">Putative regulatory protein FmdB zinc ribbon domain-containing protein</fullName>
    </recommendedName>
</protein>
<evidence type="ECO:0000313" key="3">
    <source>
        <dbReference type="EMBL" id="SVB60966.1"/>
    </source>
</evidence>
<dbReference type="PANTHER" id="PTHR34404:SF2">
    <property type="entry name" value="CONSERVED SERINE RICH PROTEIN"/>
    <property type="match status" value="1"/>
</dbReference>